<feature type="domain" description="SIS" evidence="10">
    <location>
        <begin position="286"/>
        <end position="425"/>
    </location>
</feature>
<dbReference type="CDD" id="cd05009">
    <property type="entry name" value="SIS_GlmS_GlmD_2"/>
    <property type="match status" value="1"/>
</dbReference>
<dbReference type="InterPro" id="IPR017932">
    <property type="entry name" value="GATase_2_dom"/>
</dbReference>
<dbReference type="Pfam" id="PF01380">
    <property type="entry name" value="SIS"/>
    <property type="match status" value="2"/>
</dbReference>
<evidence type="ECO:0000256" key="7">
    <source>
        <dbReference type="ARBA" id="ARBA00022962"/>
    </source>
</evidence>
<comment type="subunit">
    <text evidence="8">Homodimer.</text>
</comment>
<name>A0ABV5BEP7_9BACL</name>
<dbReference type="InterPro" id="IPR035466">
    <property type="entry name" value="GlmS/AgaS_SIS"/>
</dbReference>
<evidence type="ECO:0000259" key="9">
    <source>
        <dbReference type="PROSITE" id="PS51278"/>
    </source>
</evidence>
<dbReference type="InterPro" id="IPR046348">
    <property type="entry name" value="SIS_dom_sf"/>
</dbReference>
<dbReference type="CDD" id="cd05008">
    <property type="entry name" value="SIS_GlmS_GlmD_1"/>
    <property type="match status" value="1"/>
</dbReference>
<dbReference type="Gene3D" id="3.60.20.10">
    <property type="entry name" value="Glutamine Phosphoribosylpyrophosphate, subunit 1, domain 1"/>
    <property type="match status" value="1"/>
</dbReference>
<comment type="catalytic activity">
    <reaction evidence="1 8">
        <text>D-fructose 6-phosphate + L-glutamine = D-glucosamine 6-phosphate + L-glutamate</text>
        <dbReference type="Rhea" id="RHEA:13237"/>
        <dbReference type="ChEBI" id="CHEBI:29985"/>
        <dbReference type="ChEBI" id="CHEBI:58359"/>
        <dbReference type="ChEBI" id="CHEBI:58725"/>
        <dbReference type="ChEBI" id="CHEBI:61527"/>
        <dbReference type="EC" id="2.6.1.16"/>
    </reaction>
</comment>
<sequence>MCGIVGYIGDKNTQEILLDGLSKLEYRGYDSAGIAVFTNDGLKVAKSKGRLANLEAKLEGAPLIGSAGIGHTRWATHGKPSDVNSHPHMDESRKFSVVHNGIIENYLELKEELLKEGHTFLSETDTEIVSHLIAREYEGDIVKAVQKAITHIRGAFALGVLTEYEPDRLVAVRQASPLVIGVGEGENFIGSDIPAILKYTRKVYILEDGEMAVLTKDAVELLTIEGNFIAREMIHVDWDAVTAEKGGYEHFMLKEIHEQPRAYRDTMLGRIDHDNHQVVLPELKLSVEQIKNIRNVQIVACGTAYNAGLIGRTVIEQFARIPVENDVASEYRYRSPIITPETLVIVVSQSGETADTLAALREAKANGAHVLAITNVVGSSIARDADDVLVTLAGPEIAVASTKAYTSQLIAFYLFGLYLAQVRGTMTKDEIAHVLAAMESLPEQVEAMLNNADTIKSYAEHIAKHKHLFFIGRGQDYAVVQEGSLKLKEISYIHSEAYAAGELKHGTLALIEDGVPVISLITQESVMEKTLSNIKEVKARGAEVLAISYEEHAAELLKSVDHVITIPKTLPVLTAALSVVTLQLLAYYASLALGHDVDKPRNLAKSVTVE</sequence>
<dbReference type="Pfam" id="PF13522">
    <property type="entry name" value="GATase_6"/>
    <property type="match status" value="1"/>
</dbReference>
<dbReference type="NCBIfam" id="NF001484">
    <property type="entry name" value="PRK00331.1"/>
    <property type="match status" value="1"/>
</dbReference>
<keyword evidence="6" id="KW-0677">Repeat</keyword>
<dbReference type="GO" id="GO:0004360">
    <property type="term" value="F:glutamine-fructose-6-phosphate transaminase (isomerizing) activity"/>
    <property type="evidence" value="ECO:0007669"/>
    <property type="project" value="UniProtKB-EC"/>
</dbReference>
<dbReference type="PANTHER" id="PTHR10937:SF0">
    <property type="entry name" value="GLUTAMINE--FRUCTOSE-6-PHOSPHATE TRANSAMINASE (ISOMERIZING)"/>
    <property type="match status" value="1"/>
</dbReference>
<dbReference type="SUPFAM" id="SSF53697">
    <property type="entry name" value="SIS domain"/>
    <property type="match status" value="1"/>
</dbReference>
<protein>
    <recommendedName>
        <fullName evidence="3 8">Glutamine--fructose-6-phosphate aminotransferase [isomerizing]</fullName>
        <ecNumber evidence="2 8">2.6.1.16</ecNumber>
    </recommendedName>
    <alternativeName>
        <fullName evidence="8">D-fructose-6-phosphate amidotransferase</fullName>
    </alternativeName>
    <alternativeName>
        <fullName evidence="8">GFAT</fullName>
    </alternativeName>
    <alternativeName>
        <fullName evidence="8">Glucosamine-6-phosphate synthase</fullName>
    </alternativeName>
    <alternativeName>
        <fullName evidence="8">Hexosephosphate aminotransferase</fullName>
    </alternativeName>
    <alternativeName>
        <fullName evidence="8">L-glutamine--D-fructose-6-phosphate amidotransferase</fullName>
    </alternativeName>
</protein>
<evidence type="ECO:0000256" key="2">
    <source>
        <dbReference type="ARBA" id="ARBA00012916"/>
    </source>
</evidence>
<dbReference type="EMBL" id="JBHILM010000037">
    <property type="protein sequence ID" value="MFB5684182.1"/>
    <property type="molecule type" value="Genomic_DNA"/>
</dbReference>
<dbReference type="Proteomes" id="UP001580407">
    <property type="component" value="Unassembled WGS sequence"/>
</dbReference>
<feature type="initiator methionine" description="Removed" evidence="8">
    <location>
        <position position="1"/>
    </location>
</feature>
<dbReference type="InterPro" id="IPR029055">
    <property type="entry name" value="Ntn_hydrolases_N"/>
</dbReference>
<evidence type="ECO:0000256" key="3">
    <source>
        <dbReference type="ARBA" id="ARBA00016090"/>
    </source>
</evidence>
<reference evidence="11 12" key="1">
    <citation type="submission" date="2024-09" db="EMBL/GenBank/DDBJ databases">
        <authorList>
            <person name="Ruan L."/>
        </authorList>
    </citation>
    <scope>NUCLEOTIDE SEQUENCE [LARGE SCALE GENOMIC DNA]</scope>
    <source>
        <strain evidence="11 12">D33</strain>
    </source>
</reference>
<comment type="caution">
    <text evidence="11">The sequence shown here is derived from an EMBL/GenBank/DDBJ whole genome shotgun (WGS) entry which is preliminary data.</text>
</comment>
<dbReference type="CDD" id="cd00714">
    <property type="entry name" value="GFAT"/>
    <property type="match status" value="1"/>
</dbReference>
<dbReference type="InterPro" id="IPR001347">
    <property type="entry name" value="SIS_dom"/>
</dbReference>
<evidence type="ECO:0000256" key="6">
    <source>
        <dbReference type="ARBA" id="ARBA00022737"/>
    </source>
</evidence>
<dbReference type="SUPFAM" id="SSF56235">
    <property type="entry name" value="N-terminal nucleophile aminohydrolases (Ntn hydrolases)"/>
    <property type="match status" value="1"/>
</dbReference>
<dbReference type="InterPro" id="IPR005855">
    <property type="entry name" value="GFAT"/>
</dbReference>
<evidence type="ECO:0000256" key="4">
    <source>
        <dbReference type="ARBA" id="ARBA00022576"/>
    </source>
</evidence>
<evidence type="ECO:0000256" key="8">
    <source>
        <dbReference type="HAMAP-Rule" id="MF_00164"/>
    </source>
</evidence>
<gene>
    <name evidence="8 11" type="primary">glmS</name>
    <name evidence="11" type="ORF">ACE3NQ_25100</name>
</gene>
<evidence type="ECO:0000256" key="1">
    <source>
        <dbReference type="ARBA" id="ARBA00001031"/>
    </source>
</evidence>
<dbReference type="PROSITE" id="PS51464">
    <property type="entry name" value="SIS"/>
    <property type="match status" value="2"/>
</dbReference>
<organism evidence="11 12">
    <name type="scientific">Paenibacillus terreus</name>
    <dbReference type="NCBI Taxonomy" id="1387834"/>
    <lineage>
        <taxon>Bacteria</taxon>
        <taxon>Bacillati</taxon>
        <taxon>Bacillota</taxon>
        <taxon>Bacilli</taxon>
        <taxon>Bacillales</taxon>
        <taxon>Paenibacillaceae</taxon>
        <taxon>Paenibacillus</taxon>
    </lineage>
</organism>
<proteinExistence type="inferred from homology"/>
<keyword evidence="12" id="KW-1185">Reference proteome</keyword>
<dbReference type="RefSeq" id="WP_375527900.1">
    <property type="nucleotide sequence ID" value="NZ_JBHILM010000037.1"/>
</dbReference>
<feature type="active site" description="For Fru-6P isomerization activity" evidence="8">
    <location>
        <position position="605"/>
    </location>
</feature>
<dbReference type="EC" id="2.6.1.16" evidence="2 8"/>
<keyword evidence="8" id="KW-0963">Cytoplasm</keyword>
<evidence type="ECO:0000313" key="11">
    <source>
        <dbReference type="EMBL" id="MFB5684182.1"/>
    </source>
</evidence>
<feature type="domain" description="Glutamine amidotransferase type-2" evidence="9">
    <location>
        <begin position="2"/>
        <end position="217"/>
    </location>
</feature>
<evidence type="ECO:0000313" key="12">
    <source>
        <dbReference type="Proteomes" id="UP001580407"/>
    </source>
</evidence>
<dbReference type="Gene3D" id="3.40.50.10490">
    <property type="entry name" value="Glucose-6-phosphate isomerase like protein, domain 1"/>
    <property type="match status" value="2"/>
</dbReference>
<dbReference type="HAMAP" id="MF_00164">
    <property type="entry name" value="GlmS"/>
    <property type="match status" value="1"/>
</dbReference>
<dbReference type="PROSITE" id="PS51278">
    <property type="entry name" value="GATASE_TYPE_2"/>
    <property type="match status" value="1"/>
</dbReference>
<dbReference type="InterPro" id="IPR047084">
    <property type="entry name" value="GFAT_N"/>
</dbReference>
<dbReference type="NCBIfam" id="TIGR01135">
    <property type="entry name" value="glmS"/>
    <property type="match status" value="1"/>
</dbReference>
<feature type="active site" description="Nucleophile; for GATase activity" evidence="8">
    <location>
        <position position="2"/>
    </location>
</feature>
<dbReference type="InterPro" id="IPR035490">
    <property type="entry name" value="GlmS/FrlB_SIS"/>
</dbReference>
<keyword evidence="4 8" id="KW-0032">Aminotransferase</keyword>
<evidence type="ECO:0000256" key="5">
    <source>
        <dbReference type="ARBA" id="ARBA00022679"/>
    </source>
</evidence>
<keyword evidence="7" id="KW-0315">Glutamine amidotransferase</keyword>
<dbReference type="PANTHER" id="PTHR10937">
    <property type="entry name" value="GLUCOSAMINE--FRUCTOSE-6-PHOSPHATE AMINOTRANSFERASE, ISOMERIZING"/>
    <property type="match status" value="1"/>
</dbReference>
<feature type="domain" description="SIS" evidence="10">
    <location>
        <begin position="458"/>
        <end position="600"/>
    </location>
</feature>
<comment type="subcellular location">
    <subcellularLocation>
        <location evidence="8">Cytoplasm</location>
    </subcellularLocation>
</comment>
<keyword evidence="5 8" id="KW-0808">Transferase</keyword>
<comment type="function">
    <text evidence="8">Catalyzes the first step in hexosamine metabolism, converting fructose-6P into glucosamine-6P using glutamine as a nitrogen source.</text>
</comment>
<accession>A0ABV5BEP7</accession>
<evidence type="ECO:0000259" key="10">
    <source>
        <dbReference type="PROSITE" id="PS51464"/>
    </source>
</evidence>